<gene>
    <name evidence="1" type="ORF">DK389_23890</name>
</gene>
<dbReference type="EMBL" id="CP029550">
    <property type="protein sequence ID" value="AWN42983.1"/>
    <property type="molecule type" value="Genomic_DNA"/>
</dbReference>
<name>A0A2U8WA02_9HYPH</name>
<reference evidence="2" key="1">
    <citation type="submission" date="2018-05" db="EMBL/GenBank/DDBJ databases">
        <title>Complete Genome Sequence of Methylobacterium sp. 17SD2-17.</title>
        <authorList>
            <person name="Srinivasan S."/>
        </authorList>
    </citation>
    <scope>NUCLEOTIDE SEQUENCE [LARGE SCALE GENOMIC DNA]</scope>
    <source>
        <strain evidence="2">17SD2-17</strain>
    </source>
</reference>
<organism evidence="1 2">
    <name type="scientific">Methylobacterium durans</name>
    <dbReference type="NCBI Taxonomy" id="2202825"/>
    <lineage>
        <taxon>Bacteria</taxon>
        <taxon>Pseudomonadati</taxon>
        <taxon>Pseudomonadota</taxon>
        <taxon>Alphaproteobacteria</taxon>
        <taxon>Hyphomicrobiales</taxon>
        <taxon>Methylobacteriaceae</taxon>
        <taxon>Methylobacterium</taxon>
    </lineage>
</organism>
<dbReference type="Proteomes" id="UP000245926">
    <property type="component" value="Chromosome"/>
</dbReference>
<proteinExistence type="predicted"/>
<evidence type="ECO:0000313" key="2">
    <source>
        <dbReference type="Proteomes" id="UP000245926"/>
    </source>
</evidence>
<accession>A0A2U8WA02</accession>
<keyword evidence="2" id="KW-1185">Reference proteome</keyword>
<evidence type="ECO:0000313" key="1">
    <source>
        <dbReference type="EMBL" id="AWN42983.1"/>
    </source>
</evidence>
<protein>
    <submittedName>
        <fullName evidence="1">Uncharacterized protein</fullName>
    </submittedName>
</protein>
<dbReference type="KEGG" id="mets:DK389_23890"/>
<sequence>MRRRASYAIEPLGQGATHLVRHGGTKAAILFAPMGPGEPYQLYPHPDTYRSLTFEGLPAPLRPEFMAFPTLEAVRAFLGLAVSEPDHAEMALAA</sequence>
<dbReference type="AlphaFoldDB" id="A0A2U8WA02"/>
<dbReference type="RefSeq" id="WP_109893345.1">
    <property type="nucleotide sequence ID" value="NZ_CP029550.1"/>
</dbReference>
<dbReference type="OrthoDB" id="7997418at2"/>